<reference evidence="5" key="1">
    <citation type="submission" date="2021-11" db="EMBL/GenBank/DDBJ databases">
        <authorList>
            <person name="Islam A."/>
            <person name="Islam S."/>
            <person name="Flora M.S."/>
            <person name="Rahman M."/>
            <person name="Ziaur R.M."/>
            <person name="Epstein J.H."/>
            <person name="Hassan M."/>
            <person name="Klassen M."/>
            <person name="Woodard K."/>
            <person name="Webb A."/>
            <person name="Webby R.J."/>
            <person name="El Zowalaty M.E."/>
        </authorList>
    </citation>
    <scope>NUCLEOTIDE SEQUENCE</scope>
    <source>
        <strain evidence="5">Pbs3</strain>
    </source>
</reference>
<proteinExistence type="predicted"/>
<evidence type="ECO:0000256" key="1">
    <source>
        <dbReference type="ARBA" id="ARBA00004370"/>
    </source>
</evidence>
<evidence type="ECO:0000259" key="4">
    <source>
        <dbReference type="PROSITE" id="PS51228"/>
    </source>
</evidence>
<feature type="domain" description="ACB" evidence="4">
    <location>
        <begin position="619"/>
        <end position="713"/>
    </location>
</feature>
<dbReference type="GO" id="GO:0042147">
    <property type="term" value="P:retrograde transport, endosome to Golgi"/>
    <property type="evidence" value="ECO:0007669"/>
    <property type="project" value="TreeGrafter"/>
</dbReference>
<protein>
    <recommendedName>
        <fullName evidence="7">ACB domain-containing protein</fullName>
    </recommendedName>
</protein>
<accession>A0AAU9KGX5</accession>
<dbReference type="InterPro" id="IPR036322">
    <property type="entry name" value="WD40_repeat_dom_sf"/>
</dbReference>
<evidence type="ECO:0000313" key="6">
    <source>
        <dbReference type="Proteomes" id="UP001160483"/>
    </source>
</evidence>
<dbReference type="InterPro" id="IPR015943">
    <property type="entry name" value="WD40/YVTN_repeat-like_dom_sf"/>
</dbReference>
<dbReference type="SMART" id="SM00228">
    <property type="entry name" value="PDZ"/>
    <property type="match status" value="1"/>
</dbReference>
<comment type="subcellular location">
    <subcellularLocation>
        <location evidence="1">Membrane</location>
    </subcellularLocation>
</comment>
<dbReference type="PANTHER" id="PTHR22746">
    <property type="entry name" value="RAB6A-GEF COMPLEX PARTNER PROTEIN 1"/>
    <property type="match status" value="1"/>
</dbReference>
<dbReference type="Proteomes" id="UP001160483">
    <property type="component" value="Unassembled WGS sequence"/>
</dbReference>
<evidence type="ECO:0000313" key="5">
    <source>
        <dbReference type="EMBL" id="CAH0473512.1"/>
    </source>
</evidence>
<sequence>MFFCSGPPRTYAVFGAHERMEDVALAMHPLETVFARVSSSYVTLWSASLDLPGTGRRLLACCRRSGQWIEQIKNKKALDGPLKESVMLHQLWTVWVSGNRLAVVEKDSQSVEFYAFDGLNKLLLRAGTSTYDVMDKNLTFFDDAIVSSDADVNLLSSTEPKEKETDGSEGTKATSTRLQLAAKFVEDYPLNQGTFESDYEDVACSMTAVPGSNFLFVGMASGMICVVEVGDAINRQNSQGSWFSNGDSSTKIWKIDVRTHLAESGDTKVPSCYELTCASTDLSSTITSLYLVASFEGGNCFILLLSPFQKSIDQLLSLINTERDINMSIGGKSSNGRCTTISLDASGSRLALGWMDGSVSLFQLSSNCDNVKTMNTETSGEAKVHMTLALKPIQELSLVSWGYASKDIGYVTALAWFHDGRSIAVGYEQRGFSLYSTDGCRLMSSLPQHKQERSEKIDNHHLKEMCAFGVLALLWTKESNSLIVVPRGEQSTQLVQLPDDQILRTLEEEPDVNLIEVAHLYEQVQAKVQKEEDGLCLSLSGAPGRCGAWVRSDRSFTKRAHDGGMGPAEACGRIQGGDLLVGIDGNVEVVNLPFEQIISQIKGLPDNKEVVLTFMRLKWDEVFSIAVEALSSSEFMDAHGIHLLDDEDLCIREYALRMQALHGDCDSGDRPPLMEFECRAKFDGWEAIQGTTSRIAKHKYVKLLYALFPVWNPDHFLNVLTEYWNAVRAQKRYAANEGRLKLLQAHRELVKMRQPATISFAQFDFAKNVPLSGGYSSQLALVESKSVRLVAAPSLDDPCALTSCAKWSVPVEFVKCCPLRLVTLTTNGNHLAVAGQRGFCLLNIVTGKWRMFGNVNDEQDMFIFSFLWVRDDAIVVNFTRFSENHELMHLQAYPRNHLDEESILEQLVFTRQIKKVSRSRESAVLGGRSLENDADDCFFIMECDNAQENLFCISRNELWCFKLKQNGTIKQNSLRIEIQLKRRVNLPSRMIRSQSVGTSRRNFVLDFAVLPRFLHIPDQKLRKQQLRKFQKEREYENDDEDWLSSFLNMMVGGEVPDQYTPEEVLPRFAFLDSVGDVIIWDPENRSQRLLCSNVSTMVRLFVSPEVCASWPAPCRLIYWMYGPKGMEMWLPQLDGVYMTHTKAFEEDSCRLETFLACHDPLRAKTYVIEFGTAPATAELYEQVIGEYGIVLDGFLSSGTGVGIGTGRMPLKDGYPNLRGCVTSVDDPFARDGMLRFDYDVKVLGSEQTFGLLVGVSQDVYVPSGVLIPCYDVFARVQPIFHTLLCFLVQNDQISWARLVLNGIRNHFGLSTPTQELFLHSMLEACFANRCSEEKLHRAIHLLLPSNEEQHQEGDIAEYCEIVAHVARKSEPSRLKILFPAAGDPISLLNSCRQRSELRTAANFLLILDECSTASTSSLPLRMQSAAELLKECIDQEEWVLAQHVVRVARDWEQPSLDETSCPSSSHNVNITRIDERLASLVWDYLVHGEYERVVSCVEDLQAKLPHKSPDERQLDEDSAAIMDRLNQIFVQNNKQRQLRTLLHAVTEAHYDDGLQSTALCLSESKVGCCD</sequence>
<evidence type="ECO:0008006" key="7">
    <source>
        <dbReference type="Google" id="ProtNLM"/>
    </source>
</evidence>
<dbReference type="GO" id="GO:0005829">
    <property type="term" value="C:cytosol"/>
    <property type="evidence" value="ECO:0007669"/>
    <property type="project" value="TreeGrafter"/>
</dbReference>
<evidence type="ECO:0000256" key="2">
    <source>
        <dbReference type="ARBA" id="ARBA00023136"/>
    </source>
</evidence>
<dbReference type="EMBL" id="CAKKTJ010000085">
    <property type="protein sequence ID" value="CAH0473512.1"/>
    <property type="molecule type" value="Genomic_DNA"/>
</dbReference>
<dbReference type="InterPro" id="IPR035984">
    <property type="entry name" value="Acyl-CoA-binding_sf"/>
</dbReference>
<name>A0AAU9KGX5_9STRA</name>
<dbReference type="InterPro" id="IPR009771">
    <property type="entry name" value="RIC1_C"/>
</dbReference>
<comment type="caution">
    <text evidence="5">The sequence shown here is derived from an EMBL/GenBank/DDBJ whole genome shotgun (WGS) entry which is preliminary data.</text>
</comment>
<dbReference type="InterPro" id="IPR014352">
    <property type="entry name" value="FERM/acyl-CoA-bd_prot_sf"/>
</dbReference>
<dbReference type="GO" id="GO:0006886">
    <property type="term" value="P:intracellular protein transport"/>
    <property type="evidence" value="ECO:0007669"/>
    <property type="project" value="InterPro"/>
</dbReference>
<organism evidence="5 6">
    <name type="scientific">Peronospora belbahrii</name>
    <dbReference type="NCBI Taxonomy" id="622444"/>
    <lineage>
        <taxon>Eukaryota</taxon>
        <taxon>Sar</taxon>
        <taxon>Stramenopiles</taxon>
        <taxon>Oomycota</taxon>
        <taxon>Peronosporomycetes</taxon>
        <taxon>Peronosporales</taxon>
        <taxon>Peronosporaceae</taxon>
        <taxon>Peronospora</taxon>
    </lineage>
</organism>
<dbReference type="Gene3D" id="2.30.42.10">
    <property type="match status" value="1"/>
</dbReference>
<dbReference type="SUPFAM" id="SSF50156">
    <property type="entry name" value="PDZ domain-like"/>
    <property type="match status" value="1"/>
</dbReference>
<dbReference type="PANTHER" id="PTHR22746:SF10">
    <property type="entry name" value="GUANINE NUCLEOTIDE EXCHANGE FACTOR SUBUNIT RIC1"/>
    <property type="match status" value="1"/>
</dbReference>
<dbReference type="PROSITE" id="PS50106">
    <property type="entry name" value="PDZ"/>
    <property type="match status" value="1"/>
</dbReference>
<dbReference type="Gene3D" id="1.20.80.10">
    <property type="match status" value="1"/>
</dbReference>
<dbReference type="Gene3D" id="2.130.10.10">
    <property type="entry name" value="YVTN repeat-like/Quinoprotein amine dehydrogenase"/>
    <property type="match status" value="1"/>
</dbReference>
<dbReference type="PROSITE" id="PS51228">
    <property type="entry name" value="ACB_2"/>
    <property type="match status" value="1"/>
</dbReference>
<dbReference type="SUPFAM" id="SSF47027">
    <property type="entry name" value="Acyl-CoA binding protein"/>
    <property type="match status" value="1"/>
</dbReference>
<gene>
    <name evidence="5" type="ORF">PBS003_LOCUS400</name>
</gene>
<dbReference type="InterPro" id="IPR001478">
    <property type="entry name" value="PDZ"/>
</dbReference>
<dbReference type="InterPro" id="IPR000582">
    <property type="entry name" value="Acyl-CoA-binding_protein"/>
</dbReference>
<dbReference type="SUPFAM" id="SSF50978">
    <property type="entry name" value="WD40 repeat-like"/>
    <property type="match status" value="1"/>
</dbReference>
<dbReference type="GO" id="GO:0034066">
    <property type="term" value="C:Ric1-Rgp1 guanyl-nucleotide exchange factor complex"/>
    <property type="evidence" value="ECO:0007669"/>
    <property type="project" value="InterPro"/>
</dbReference>
<keyword evidence="2" id="KW-0472">Membrane</keyword>
<dbReference type="Pfam" id="PF07064">
    <property type="entry name" value="RIC1"/>
    <property type="match status" value="1"/>
</dbReference>
<feature type="domain" description="PDZ" evidence="3">
    <location>
        <begin position="525"/>
        <end position="616"/>
    </location>
</feature>
<evidence type="ECO:0000259" key="3">
    <source>
        <dbReference type="PROSITE" id="PS50106"/>
    </source>
</evidence>
<dbReference type="InterPro" id="IPR036034">
    <property type="entry name" value="PDZ_sf"/>
</dbReference>
<dbReference type="InterPro" id="IPR040096">
    <property type="entry name" value="Ric1"/>
</dbReference>
<dbReference type="Pfam" id="PF00887">
    <property type="entry name" value="ACBP"/>
    <property type="match status" value="1"/>
</dbReference>
<dbReference type="GO" id="GO:0000062">
    <property type="term" value="F:fatty-acyl-CoA binding"/>
    <property type="evidence" value="ECO:0007669"/>
    <property type="project" value="InterPro"/>
</dbReference>
<dbReference type="GO" id="GO:0000139">
    <property type="term" value="C:Golgi membrane"/>
    <property type="evidence" value="ECO:0007669"/>
    <property type="project" value="TreeGrafter"/>
</dbReference>